<evidence type="ECO:0000313" key="5">
    <source>
        <dbReference type="EMBL" id="AZS30262.1"/>
    </source>
</evidence>
<dbReference type="InterPro" id="IPR024079">
    <property type="entry name" value="MetalloPept_cat_dom_sf"/>
</dbReference>
<feature type="chain" id="PRO_5019537452" evidence="1">
    <location>
        <begin position="22"/>
        <end position="894"/>
    </location>
</feature>
<reference evidence="5 6" key="1">
    <citation type="submission" date="2018-10" db="EMBL/GenBank/DDBJ databases">
        <title>Butyricimonas faecalis sp. nov., isolated from human faeces and emended description of the genus Butyricimonas.</title>
        <authorList>
            <person name="Le Roy T."/>
            <person name="Van der Smissen P."/>
            <person name="Paquot A."/>
            <person name="Delzenne N."/>
            <person name="Muccioli G."/>
            <person name="Collet J.-F."/>
            <person name="Cani P.D."/>
        </authorList>
    </citation>
    <scope>NUCLEOTIDE SEQUENCE [LARGE SCALE GENOMIC DNA]</scope>
    <source>
        <strain evidence="5 6">H184</strain>
    </source>
</reference>
<proteinExistence type="predicted"/>
<dbReference type="RefSeq" id="WP_127075140.1">
    <property type="nucleotide sequence ID" value="NZ_CP032819.1"/>
</dbReference>
<dbReference type="SUPFAM" id="SSF55486">
    <property type="entry name" value="Metalloproteases ('zincins'), catalytic domain"/>
    <property type="match status" value="1"/>
</dbReference>
<dbReference type="OrthoDB" id="9776599at2"/>
<evidence type="ECO:0000259" key="4">
    <source>
        <dbReference type="Pfam" id="PF17162"/>
    </source>
</evidence>
<protein>
    <submittedName>
        <fullName evidence="5">DUF5117 domain-containing protein</fullName>
    </submittedName>
</protein>
<dbReference type="InterPro" id="IPR033413">
    <property type="entry name" value="DUF5117"/>
</dbReference>
<dbReference type="Pfam" id="PF16313">
    <property type="entry name" value="DUF4953"/>
    <property type="match status" value="1"/>
</dbReference>
<evidence type="ECO:0000259" key="3">
    <source>
        <dbReference type="Pfam" id="PF17148"/>
    </source>
</evidence>
<accession>A0A3S9VUP2</accession>
<dbReference type="Pfam" id="PF17148">
    <property type="entry name" value="DUF5117"/>
    <property type="match status" value="1"/>
</dbReference>
<dbReference type="Gene3D" id="3.40.390.10">
    <property type="entry name" value="Collagenase (Catalytic Domain)"/>
    <property type="match status" value="1"/>
</dbReference>
<dbReference type="InterPro" id="IPR032534">
    <property type="entry name" value="EcxA_zinc-bd"/>
</dbReference>
<feature type="domain" description="EcxA zinc-binding" evidence="2">
    <location>
        <begin position="432"/>
        <end position="734"/>
    </location>
</feature>
<organism evidence="5 6">
    <name type="scientific">Butyricimonas faecalis</name>
    <dbReference type="NCBI Taxonomy" id="2093856"/>
    <lineage>
        <taxon>Bacteria</taxon>
        <taxon>Pseudomonadati</taxon>
        <taxon>Bacteroidota</taxon>
        <taxon>Bacteroidia</taxon>
        <taxon>Bacteroidales</taxon>
        <taxon>Odoribacteraceae</taxon>
        <taxon>Butyricimonas</taxon>
    </lineage>
</organism>
<gene>
    <name evidence="5" type="ORF">D8S85_12380</name>
</gene>
<sequence>MKIRVLIILVALLCVPFTSEARKKSKKKDAKVEEKTESKYEKLFKGKQCTTVKGMIILHKMDQKVYMEFPLSLMEREMLLGATVSEISDNSNALVGQKNNPLVHIKFSLADSAVQIKEVSNERKTQMISDTKDPNVKAAMAKGNFAPVIDAYKIEAYSPDSTAVVFDVTKFFVGNNSWLQPFDPYSQRTYYGMAARFVKYQKDLSYVDEIKAFEDNISITSSLSYLQDIIYMGIVMFAHNEPVTAKVNCSLVLLPEKPSMRPRIADPRVGYFFGYKSNVSTTQDGIKNIYFINRWDVQPKDVEAYKKGELVEPVKPIVFYVDNAFPEEWKEPIRQGILEWNKAFEKIGFKNVMVAKDFPTNDPEFDPDNIKYNCVRYCPIGMANAQGPSWVDPRNNEIINASVLVYHDVIQLVNSMRFVQTAQLDERVRTPKLPEDVVKESMRYIIAHEIGHTLGLTHNMAASAAIPVEKYRDAEFMAKYGTTMSIMDYARYNYIAQPGDKGVKLTPPDLGVYDYYAIEYGYKPILEANTTAEEIPVLRKFVSDKAGDPKYRYGKQQVYYGVFDPSSMTEDLSDDPVKAGEYGIKNLKYILAHMNEWLDDKDHDYTYRQSIYNDMVTQYTRYLTNAQTNIGGFYINEHYVGDPYATCKVVPKEIQKRSLAFIMKELKNLEWIDDINVVKNLEFGGSTARLMLKEFSGTLLNTKRISLAAYREPDVAYTPREYLDDLYSYVWESAIKGRTPMASEMLLQTVFLETLLKEADPLTEKMFQSDYFLLRSNPIPEIPTFAKIKMPVYEAMQMMNSLSQNSALHANTTEKNFLNFKRDNDFRQALNETFGFNYIMYVENISNDNQKHLLHRMVSRIHNTLKANKNTGTYESKAHYNYLLSLIEDFLRDK</sequence>
<feature type="domain" description="DUF5117" evidence="3">
    <location>
        <begin position="105"/>
        <end position="300"/>
    </location>
</feature>
<dbReference type="PANTHER" id="PTHR38478:SF1">
    <property type="entry name" value="ZINC DEPENDENT METALLOPROTEASE DOMAIN LIPOPROTEIN"/>
    <property type="match status" value="1"/>
</dbReference>
<dbReference type="PANTHER" id="PTHR38478">
    <property type="entry name" value="PEPTIDASE M1A AND M12B"/>
    <property type="match status" value="1"/>
</dbReference>
<evidence type="ECO:0000259" key="2">
    <source>
        <dbReference type="Pfam" id="PF16313"/>
    </source>
</evidence>
<dbReference type="Proteomes" id="UP000270673">
    <property type="component" value="Chromosome"/>
</dbReference>
<name>A0A3S9VUP2_9BACT</name>
<dbReference type="GO" id="GO:0008237">
    <property type="term" value="F:metallopeptidase activity"/>
    <property type="evidence" value="ECO:0007669"/>
    <property type="project" value="InterPro"/>
</dbReference>
<dbReference type="EMBL" id="CP032819">
    <property type="protein sequence ID" value="AZS30262.1"/>
    <property type="molecule type" value="Genomic_DNA"/>
</dbReference>
<dbReference type="AlphaFoldDB" id="A0A3S9VUP2"/>
<evidence type="ECO:0000313" key="6">
    <source>
        <dbReference type="Proteomes" id="UP000270673"/>
    </source>
</evidence>
<dbReference type="KEGG" id="buy:D8S85_12380"/>
<evidence type="ECO:0000256" key="1">
    <source>
        <dbReference type="SAM" id="SignalP"/>
    </source>
</evidence>
<keyword evidence="6" id="KW-1185">Reference proteome</keyword>
<keyword evidence="1" id="KW-0732">Signal</keyword>
<dbReference type="InterPro" id="IPR034032">
    <property type="entry name" value="Zn_MMP-like_bac"/>
</dbReference>
<dbReference type="Pfam" id="PF17162">
    <property type="entry name" value="DUF5118"/>
    <property type="match status" value="1"/>
</dbReference>
<dbReference type="CDD" id="cd04276">
    <property type="entry name" value="ZnMc_MMP_like_2"/>
    <property type="match status" value="1"/>
</dbReference>
<dbReference type="InterPro" id="IPR033428">
    <property type="entry name" value="DUF5118"/>
</dbReference>
<feature type="signal peptide" evidence="1">
    <location>
        <begin position="1"/>
        <end position="21"/>
    </location>
</feature>
<feature type="domain" description="DUF5118" evidence="4">
    <location>
        <begin position="38"/>
        <end position="85"/>
    </location>
</feature>